<name>A0A2R8FBZ1_9CHLA</name>
<evidence type="ECO:0000313" key="1">
    <source>
        <dbReference type="EMBL" id="SPN73836.1"/>
    </source>
</evidence>
<dbReference type="Proteomes" id="UP000244926">
    <property type="component" value="Chromosome I"/>
</dbReference>
<dbReference type="OrthoDB" id="19078at2"/>
<evidence type="ECO:0000313" key="2">
    <source>
        <dbReference type="Proteomes" id="UP000244926"/>
    </source>
</evidence>
<dbReference type="AlphaFoldDB" id="A0A2R8FBZ1"/>
<keyword evidence="2" id="KW-1185">Reference proteome</keyword>
<dbReference type="RefSeq" id="WP_108896781.1">
    <property type="nucleotide sequence ID" value="NZ_LT993738.1"/>
</dbReference>
<organism evidence="1 2">
    <name type="scientific">Chlamydia serpentis</name>
    <dbReference type="NCBI Taxonomy" id="1967782"/>
    <lineage>
        <taxon>Bacteria</taxon>
        <taxon>Pseudomonadati</taxon>
        <taxon>Chlamydiota</taxon>
        <taxon>Chlamydiia</taxon>
        <taxon>Chlamydiales</taxon>
        <taxon>Chlamydiaceae</taxon>
        <taxon>Chlamydia/Chlamydophila group</taxon>
        <taxon>Chlamydia</taxon>
    </lineage>
</organism>
<proteinExistence type="predicted"/>
<accession>A0A2R8FBZ1</accession>
<gene>
    <name evidence="1" type="ORF">C10C_0688</name>
</gene>
<dbReference type="EMBL" id="LT993738">
    <property type="protein sequence ID" value="SPN73836.1"/>
    <property type="molecule type" value="Genomic_DNA"/>
</dbReference>
<protein>
    <submittedName>
        <fullName evidence="1">Uncharacterized protein</fullName>
    </submittedName>
</protein>
<reference evidence="2" key="1">
    <citation type="submission" date="2017-11" db="EMBL/GenBank/DDBJ databases">
        <authorList>
            <person name="Seth-Smith MB H."/>
        </authorList>
    </citation>
    <scope>NUCLEOTIDE SEQUENCE [LARGE SCALE GENOMIC DNA]</scope>
</reference>
<sequence>MSFTYFLALPIDAPTQERLLRSPKRWESLLNSSLYLRIITHQNIPYLAKELPRFPLSIEDWEKTVLHVSSLLKSLFLCSDLSPLRLLVCSKIEQITLKDLDSFSQNR</sequence>
<dbReference type="KEGG" id="csee:C10C_0688"/>